<reference evidence="3" key="2">
    <citation type="submission" date="2025-08" db="UniProtKB">
        <authorList>
            <consortium name="Ensembl"/>
        </authorList>
    </citation>
    <scope>IDENTIFICATION</scope>
</reference>
<dbReference type="AlphaFoldDB" id="A0A670JCQ6"/>
<evidence type="ECO:0000313" key="4">
    <source>
        <dbReference type="Proteomes" id="UP000472272"/>
    </source>
</evidence>
<reference evidence="3" key="3">
    <citation type="submission" date="2025-09" db="UniProtKB">
        <authorList>
            <consortium name="Ensembl"/>
        </authorList>
    </citation>
    <scope>IDENTIFICATION</scope>
</reference>
<dbReference type="InterPro" id="IPR020207">
    <property type="entry name" value="Metastasis-suppressor_KiSS-1"/>
</dbReference>
<dbReference type="OMA" id="MPPGKSR"/>
<evidence type="ECO:0000313" key="3">
    <source>
        <dbReference type="Ensembl" id="ENSPMRP00000021970.1"/>
    </source>
</evidence>
<dbReference type="GeneTree" id="ENSGT00960000189623"/>
<keyword evidence="2" id="KW-0732">Signal</keyword>
<sequence length="145" mass="16059">MSLFHSLLMLLLLCSAPFGEPADKVSHPTPTMSLKSPLSIISLSLSLSLSSSFSLGELSKNIANPSHWADAIPCPQRKSTPPFMGKRQEQQQQLRQRMPPGKSRVVSVPQGALLVERENDLSTYNWNSFGLRYGKRQALPAKEKL</sequence>
<evidence type="ECO:0000256" key="2">
    <source>
        <dbReference type="SAM" id="SignalP"/>
    </source>
</evidence>
<keyword evidence="4" id="KW-1185">Reference proteome</keyword>
<accession>A0A670JCQ6</accession>
<dbReference type="PANTHER" id="PTHR16955">
    <property type="entry name" value="METASTASIS-SUPPRESSOR KISS-1"/>
    <property type="match status" value="1"/>
</dbReference>
<proteinExistence type="predicted"/>
<feature type="signal peptide" evidence="2">
    <location>
        <begin position="1"/>
        <end position="19"/>
    </location>
</feature>
<dbReference type="Proteomes" id="UP000472272">
    <property type="component" value="Chromosome 6"/>
</dbReference>
<feature type="region of interest" description="Disordered" evidence="1">
    <location>
        <begin position="69"/>
        <end position="108"/>
    </location>
</feature>
<evidence type="ECO:0008006" key="5">
    <source>
        <dbReference type="Google" id="ProtNLM"/>
    </source>
</evidence>
<dbReference type="Ensembl" id="ENSPMRT00000023333.1">
    <property type="protein sequence ID" value="ENSPMRP00000021970.1"/>
    <property type="gene ID" value="ENSPMRG00000014271.1"/>
</dbReference>
<organism evidence="3 4">
    <name type="scientific">Podarcis muralis</name>
    <name type="common">Wall lizard</name>
    <name type="synonym">Lacerta muralis</name>
    <dbReference type="NCBI Taxonomy" id="64176"/>
    <lineage>
        <taxon>Eukaryota</taxon>
        <taxon>Metazoa</taxon>
        <taxon>Chordata</taxon>
        <taxon>Craniata</taxon>
        <taxon>Vertebrata</taxon>
        <taxon>Euteleostomi</taxon>
        <taxon>Lepidosauria</taxon>
        <taxon>Squamata</taxon>
        <taxon>Bifurcata</taxon>
        <taxon>Unidentata</taxon>
        <taxon>Episquamata</taxon>
        <taxon>Laterata</taxon>
        <taxon>Lacertibaenia</taxon>
        <taxon>Lacertidae</taxon>
        <taxon>Podarcis</taxon>
    </lineage>
</organism>
<dbReference type="PANTHER" id="PTHR16955:SF6">
    <property type="entry name" value="METASTASIS-SUPPRESSOR KISS-1"/>
    <property type="match status" value="1"/>
</dbReference>
<dbReference type="GO" id="GO:0031773">
    <property type="term" value="F:kisspeptin receptor binding"/>
    <property type="evidence" value="ECO:0007669"/>
    <property type="project" value="TreeGrafter"/>
</dbReference>
<dbReference type="GO" id="GO:0007186">
    <property type="term" value="P:G protein-coupled receptor signaling pathway"/>
    <property type="evidence" value="ECO:0007669"/>
    <property type="project" value="TreeGrafter"/>
</dbReference>
<dbReference type="Pfam" id="PF15152">
    <property type="entry name" value="Kisspeptin"/>
    <property type="match status" value="1"/>
</dbReference>
<reference evidence="3 4" key="1">
    <citation type="journal article" date="2019" name="Proc. Natl. Acad. Sci. U.S.A.">
        <title>Regulatory changes in pterin and carotenoid genes underlie balanced color polymorphisms in the wall lizard.</title>
        <authorList>
            <person name="Andrade P."/>
            <person name="Pinho C."/>
            <person name="Perez I de Lanuza G."/>
            <person name="Afonso S."/>
            <person name="Brejcha J."/>
            <person name="Rubin C.J."/>
            <person name="Wallerman O."/>
            <person name="Pereira P."/>
            <person name="Sabatino S.J."/>
            <person name="Bellati A."/>
            <person name="Pellitteri-Rosa D."/>
            <person name="Bosakova Z."/>
            <person name="Bunikis I."/>
            <person name="Carretero M.A."/>
            <person name="Feiner N."/>
            <person name="Marsik P."/>
            <person name="Pauperio F."/>
            <person name="Salvi D."/>
            <person name="Soler L."/>
            <person name="While G.M."/>
            <person name="Uller T."/>
            <person name="Font E."/>
            <person name="Andersson L."/>
            <person name="Carneiro M."/>
        </authorList>
    </citation>
    <scope>NUCLEOTIDE SEQUENCE</scope>
</reference>
<dbReference type="GO" id="GO:0007204">
    <property type="term" value="P:positive regulation of cytosolic calcium ion concentration"/>
    <property type="evidence" value="ECO:0007669"/>
    <property type="project" value="TreeGrafter"/>
</dbReference>
<evidence type="ECO:0000256" key="1">
    <source>
        <dbReference type="SAM" id="MobiDB-lite"/>
    </source>
</evidence>
<feature type="chain" id="PRO_5025379992" description="KiSS-1 metastasis suppressor" evidence="2">
    <location>
        <begin position="20"/>
        <end position="145"/>
    </location>
</feature>
<protein>
    <recommendedName>
        <fullName evidence="5">KiSS-1 metastasis suppressor</fullName>
    </recommendedName>
</protein>
<name>A0A670JCQ6_PODMU</name>